<dbReference type="AlphaFoldDB" id="A0A9J6ABF5"/>
<dbReference type="Proteomes" id="UP000824120">
    <property type="component" value="Chromosome 2"/>
</dbReference>
<reference evidence="1 2" key="1">
    <citation type="submission" date="2020-09" db="EMBL/GenBank/DDBJ databases">
        <title>De no assembly of potato wild relative species, Solanum commersonii.</title>
        <authorList>
            <person name="Cho K."/>
        </authorList>
    </citation>
    <scope>NUCLEOTIDE SEQUENCE [LARGE SCALE GENOMIC DNA]</scope>
    <source>
        <strain evidence="1">LZ3.2</strain>
        <tissue evidence="1">Leaf</tissue>
    </source>
</reference>
<gene>
    <name evidence="1" type="ORF">H5410_006756</name>
</gene>
<proteinExistence type="predicted"/>
<protein>
    <submittedName>
        <fullName evidence="1">Uncharacterized protein</fullName>
    </submittedName>
</protein>
<name>A0A9J6ABF5_SOLCO</name>
<sequence length="180" mass="19553">MYPSPPQQKDEGSAKWRKRGKESSVVLCQVDNTRVLVCTKLFFTTIVRGPRAPTEFRVVEEIITTRNTSVVISTTPTSRSSPKTIPTIVATTGNTSVVISTTPTSRSSPKTIPTIVATTCRKITELVLLHKVIQKLEGCGCHSSRRTDTSAPQRNLSIITWPSKALRALDASSADGTSIL</sequence>
<evidence type="ECO:0000313" key="2">
    <source>
        <dbReference type="Proteomes" id="UP000824120"/>
    </source>
</evidence>
<keyword evidence="2" id="KW-1185">Reference proteome</keyword>
<comment type="caution">
    <text evidence="1">The sequence shown here is derived from an EMBL/GenBank/DDBJ whole genome shotgun (WGS) entry which is preliminary data.</text>
</comment>
<dbReference type="EMBL" id="JACXVP010000002">
    <property type="protein sequence ID" value="KAG5621538.1"/>
    <property type="molecule type" value="Genomic_DNA"/>
</dbReference>
<accession>A0A9J6ABF5</accession>
<organism evidence="1 2">
    <name type="scientific">Solanum commersonii</name>
    <name type="common">Commerson's wild potato</name>
    <name type="synonym">Commerson's nightshade</name>
    <dbReference type="NCBI Taxonomy" id="4109"/>
    <lineage>
        <taxon>Eukaryota</taxon>
        <taxon>Viridiplantae</taxon>
        <taxon>Streptophyta</taxon>
        <taxon>Embryophyta</taxon>
        <taxon>Tracheophyta</taxon>
        <taxon>Spermatophyta</taxon>
        <taxon>Magnoliopsida</taxon>
        <taxon>eudicotyledons</taxon>
        <taxon>Gunneridae</taxon>
        <taxon>Pentapetalae</taxon>
        <taxon>asterids</taxon>
        <taxon>lamiids</taxon>
        <taxon>Solanales</taxon>
        <taxon>Solanaceae</taxon>
        <taxon>Solanoideae</taxon>
        <taxon>Solaneae</taxon>
        <taxon>Solanum</taxon>
    </lineage>
</organism>
<evidence type="ECO:0000313" key="1">
    <source>
        <dbReference type="EMBL" id="KAG5621538.1"/>
    </source>
</evidence>